<keyword evidence="2" id="KW-0808">Transferase</keyword>
<proteinExistence type="predicted"/>
<protein>
    <submittedName>
        <fullName evidence="2">WecB/TagA/CpsF family glycosyltransferase</fullName>
        <ecNumber evidence="2">2.4.1.-</ecNumber>
    </submittedName>
</protein>
<dbReference type="GO" id="GO:0016757">
    <property type="term" value="F:glycosyltransferase activity"/>
    <property type="evidence" value="ECO:0007669"/>
    <property type="project" value="UniProtKB-KW"/>
</dbReference>
<dbReference type="AlphaFoldDB" id="A0AAE3ATZ1"/>
<accession>A0AAE3ATZ1</accession>
<comment type="caution">
    <text evidence="2">The sequence shown here is derived from an EMBL/GenBank/DDBJ whole genome shotgun (WGS) entry which is preliminary data.</text>
</comment>
<dbReference type="EMBL" id="JAJEQF010000005">
    <property type="protein sequence ID" value="MCC2166766.1"/>
    <property type="molecule type" value="Genomic_DNA"/>
</dbReference>
<evidence type="ECO:0000313" key="2">
    <source>
        <dbReference type="EMBL" id="MCC2166766.1"/>
    </source>
</evidence>
<evidence type="ECO:0000256" key="1">
    <source>
        <dbReference type="SAM" id="Coils"/>
    </source>
</evidence>
<gene>
    <name evidence="2" type="ORF">LKD45_03460</name>
</gene>
<organism evidence="2 3">
    <name type="scientific">Gallintestinimicrobium propionicum</name>
    <dbReference type="NCBI Taxonomy" id="2981770"/>
    <lineage>
        <taxon>Bacteria</taxon>
        <taxon>Bacillati</taxon>
        <taxon>Bacillota</taxon>
        <taxon>Clostridia</taxon>
        <taxon>Lachnospirales</taxon>
        <taxon>Lachnospiraceae</taxon>
        <taxon>Gallintestinimicrobium</taxon>
    </lineage>
</organism>
<sequence length="222" mass="26058">MRRYSVLGISLMDFSAREGLRRAEHFLQTGALNTTSYINAQSLSMASRDEQVKEYLEETDLMFCLEPDILEAAGIASPGRVREIEDRMFLREFLKRLARQHDKVYLLGDTGKQAQELQEMLLNAQENLNIVDVRGYEEFEYQPQRLMNALNEAAPKVIFSRMTYPLDLELMHSGRKFLNAELWVALPETKLKEKVRTTFWRKVRKKIFQKKVNEYNLEKAEQ</sequence>
<dbReference type="EC" id="2.4.1.-" evidence="2"/>
<evidence type="ECO:0000313" key="3">
    <source>
        <dbReference type="Proteomes" id="UP001199355"/>
    </source>
</evidence>
<name>A0AAE3ATZ1_9FIRM</name>
<dbReference type="RefSeq" id="WP_308727782.1">
    <property type="nucleotide sequence ID" value="NZ_JAJEQF010000005.1"/>
</dbReference>
<reference evidence="2 3" key="1">
    <citation type="submission" date="2021-10" db="EMBL/GenBank/DDBJ databases">
        <title>Anaerobic single-cell dispensing facilitates the cultivation of human gut bacteria.</title>
        <authorList>
            <person name="Afrizal A."/>
        </authorList>
    </citation>
    <scope>NUCLEOTIDE SEQUENCE [LARGE SCALE GENOMIC DNA]</scope>
    <source>
        <strain evidence="2 3">CLA-AA-H244</strain>
    </source>
</reference>
<keyword evidence="2" id="KW-0328">Glycosyltransferase</keyword>
<dbReference type="Proteomes" id="UP001199355">
    <property type="component" value="Unassembled WGS sequence"/>
</dbReference>
<feature type="coiled-coil region" evidence="1">
    <location>
        <begin position="107"/>
        <end position="134"/>
    </location>
</feature>
<dbReference type="InterPro" id="IPR004629">
    <property type="entry name" value="WecG_TagA_CpsF"/>
</dbReference>
<dbReference type="Pfam" id="PF03808">
    <property type="entry name" value="Glyco_tran_WecG"/>
    <property type="match status" value="1"/>
</dbReference>
<keyword evidence="3" id="KW-1185">Reference proteome</keyword>
<keyword evidence="1" id="KW-0175">Coiled coil</keyword>